<dbReference type="Pfam" id="PF04055">
    <property type="entry name" value="Radical_SAM"/>
    <property type="match status" value="1"/>
</dbReference>
<dbReference type="NCBIfam" id="TIGR00048">
    <property type="entry name" value="rRNA_mod_RlmN"/>
    <property type="match status" value="1"/>
</dbReference>
<accession>A0A2H0LX47</accession>
<evidence type="ECO:0000256" key="8">
    <source>
        <dbReference type="ARBA" id="ARBA00022679"/>
    </source>
</evidence>
<evidence type="ECO:0000256" key="1">
    <source>
        <dbReference type="ARBA" id="ARBA00001966"/>
    </source>
</evidence>
<sequence>MSNLSAACRETLAKKLYISGLKLLKEQVSQDATRKFLFELEDGESIESVFIPSANTDTACISSQVGCRFACSFCASGKKGFVRNLLPAEMVNQVLSIREVPLRITNIVFMGIGEPLDNYDNVLKAARLLNAPYGLNIGQRKITISTAGVVPGIRRLAGEDLQVELSISLHGANDKMRSGIMGINNKYPIKELIAASREYIIKKRRQVTFEYVLIEGLNDSKKDAEELAALIRGMLAKVNLIPLNAVEGLGYAPPGPKQIKGFKDILDKKGITSIVRATRGMDISASCGQLKLSHKQE</sequence>
<dbReference type="GO" id="GO:0005737">
    <property type="term" value="C:cytoplasm"/>
    <property type="evidence" value="ECO:0007669"/>
    <property type="project" value="UniProtKB-SubCell"/>
</dbReference>
<reference evidence="15 16" key="1">
    <citation type="submission" date="2017-09" db="EMBL/GenBank/DDBJ databases">
        <title>Depth-based differentiation of microbial function through sediment-hosted aquifers and enrichment of novel symbionts in the deep terrestrial subsurface.</title>
        <authorList>
            <person name="Probst A.J."/>
            <person name="Ladd B."/>
            <person name="Jarett J.K."/>
            <person name="Geller-Mcgrath D.E."/>
            <person name="Sieber C.M."/>
            <person name="Emerson J.B."/>
            <person name="Anantharaman K."/>
            <person name="Thomas B.C."/>
            <person name="Malmstrom R."/>
            <person name="Stieglmeier M."/>
            <person name="Klingl A."/>
            <person name="Woyke T."/>
            <person name="Ryan C.M."/>
            <person name="Banfield J.F."/>
        </authorList>
    </citation>
    <scope>NUCLEOTIDE SEQUENCE [LARGE SCALE GENOMIC DNA]</scope>
    <source>
        <strain evidence="15">CG11_big_fil_rev_8_21_14_0_20_42_13</strain>
    </source>
</reference>
<keyword evidence="4" id="KW-0004">4Fe-4S</keyword>
<evidence type="ECO:0000313" key="16">
    <source>
        <dbReference type="Proteomes" id="UP000229641"/>
    </source>
</evidence>
<organism evidence="15 16">
    <name type="scientific">Candidatus Ghiorseimicrobium undicola</name>
    <dbReference type="NCBI Taxonomy" id="1974746"/>
    <lineage>
        <taxon>Bacteria</taxon>
        <taxon>Pseudomonadati</taxon>
        <taxon>Candidatus Omnitrophota</taxon>
        <taxon>Candidatus Ghiorseimicrobium</taxon>
    </lineage>
</organism>
<dbReference type="Gene3D" id="3.20.20.70">
    <property type="entry name" value="Aldolase class I"/>
    <property type="match status" value="1"/>
</dbReference>
<dbReference type="InterPro" id="IPR013785">
    <property type="entry name" value="Aldolase_TIM"/>
</dbReference>
<dbReference type="GO" id="GO:0030488">
    <property type="term" value="P:tRNA methylation"/>
    <property type="evidence" value="ECO:0007669"/>
    <property type="project" value="InterPro"/>
</dbReference>
<dbReference type="PANTHER" id="PTHR30544">
    <property type="entry name" value="23S RRNA METHYLTRANSFERASE"/>
    <property type="match status" value="1"/>
</dbReference>
<evidence type="ECO:0000256" key="11">
    <source>
        <dbReference type="ARBA" id="ARBA00023004"/>
    </source>
</evidence>
<proteinExistence type="inferred from homology"/>
<evidence type="ECO:0000256" key="9">
    <source>
        <dbReference type="ARBA" id="ARBA00022691"/>
    </source>
</evidence>
<keyword evidence="13" id="KW-1015">Disulfide bond</keyword>
<dbReference type="GO" id="GO:0070475">
    <property type="term" value="P:rRNA base methylation"/>
    <property type="evidence" value="ECO:0007669"/>
    <property type="project" value="InterPro"/>
</dbReference>
<comment type="cofactor">
    <cofactor evidence="1">
        <name>[4Fe-4S] cluster</name>
        <dbReference type="ChEBI" id="CHEBI:49883"/>
    </cofactor>
</comment>
<name>A0A2H0LX47_9BACT</name>
<keyword evidence="7 15" id="KW-0489">Methyltransferase</keyword>
<comment type="similarity">
    <text evidence="3">Belongs to the radical SAM superfamily. RlmN family.</text>
</comment>
<dbReference type="PANTHER" id="PTHR30544:SF5">
    <property type="entry name" value="RADICAL SAM CORE DOMAIN-CONTAINING PROTEIN"/>
    <property type="match status" value="1"/>
</dbReference>
<dbReference type="InterPro" id="IPR058240">
    <property type="entry name" value="rSAM_sf"/>
</dbReference>
<keyword evidence="8 15" id="KW-0808">Transferase</keyword>
<evidence type="ECO:0000256" key="10">
    <source>
        <dbReference type="ARBA" id="ARBA00022723"/>
    </source>
</evidence>
<evidence type="ECO:0000313" key="15">
    <source>
        <dbReference type="EMBL" id="PIQ88978.1"/>
    </source>
</evidence>
<evidence type="ECO:0000256" key="3">
    <source>
        <dbReference type="ARBA" id="ARBA00007544"/>
    </source>
</evidence>
<dbReference type="GO" id="GO:0051539">
    <property type="term" value="F:4 iron, 4 sulfur cluster binding"/>
    <property type="evidence" value="ECO:0007669"/>
    <property type="project" value="UniProtKB-KW"/>
</dbReference>
<dbReference type="InterPro" id="IPR040072">
    <property type="entry name" value="Methyltransferase_A"/>
</dbReference>
<comment type="caution">
    <text evidence="15">The sequence shown here is derived from an EMBL/GenBank/DDBJ whole genome shotgun (WGS) entry which is preliminary data.</text>
</comment>
<dbReference type="SFLD" id="SFLDG01062">
    <property type="entry name" value="methyltransferase_(Class_A)"/>
    <property type="match status" value="1"/>
</dbReference>
<evidence type="ECO:0000259" key="14">
    <source>
        <dbReference type="PROSITE" id="PS51918"/>
    </source>
</evidence>
<keyword evidence="6" id="KW-0698">rRNA processing</keyword>
<dbReference type="SUPFAM" id="SSF102114">
    <property type="entry name" value="Radical SAM enzymes"/>
    <property type="match status" value="1"/>
</dbReference>
<keyword evidence="12" id="KW-0411">Iron-sulfur</keyword>
<evidence type="ECO:0000256" key="2">
    <source>
        <dbReference type="ARBA" id="ARBA00004496"/>
    </source>
</evidence>
<dbReference type="CDD" id="cd01335">
    <property type="entry name" value="Radical_SAM"/>
    <property type="match status" value="1"/>
</dbReference>
<evidence type="ECO:0000256" key="7">
    <source>
        <dbReference type="ARBA" id="ARBA00022603"/>
    </source>
</evidence>
<dbReference type="Proteomes" id="UP000229641">
    <property type="component" value="Unassembled WGS sequence"/>
</dbReference>
<evidence type="ECO:0000256" key="4">
    <source>
        <dbReference type="ARBA" id="ARBA00022485"/>
    </source>
</evidence>
<dbReference type="InterPro" id="IPR027492">
    <property type="entry name" value="RNA_MTrfase_RlmN"/>
</dbReference>
<comment type="subcellular location">
    <subcellularLocation>
        <location evidence="2">Cytoplasm</location>
    </subcellularLocation>
</comment>
<dbReference type="GO" id="GO:0046872">
    <property type="term" value="F:metal ion binding"/>
    <property type="evidence" value="ECO:0007669"/>
    <property type="project" value="UniProtKB-KW"/>
</dbReference>
<dbReference type="GO" id="GO:0008173">
    <property type="term" value="F:RNA methyltransferase activity"/>
    <property type="evidence" value="ECO:0007669"/>
    <property type="project" value="InterPro"/>
</dbReference>
<dbReference type="FunFam" id="3.20.20.70:FF:000014">
    <property type="entry name" value="Probable dual-specificity RNA methyltransferase RlmN"/>
    <property type="match status" value="1"/>
</dbReference>
<dbReference type="InterPro" id="IPR007197">
    <property type="entry name" value="rSAM"/>
</dbReference>
<evidence type="ECO:0000256" key="6">
    <source>
        <dbReference type="ARBA" id="ARBA00022552"/>
    </source>
</evidence>
<keyword evidence="10" id="KW-0479">Metal-binding</keyword>
<evidence type="ECO:0000256" key="13">
    <source>
        <dbReference type="ARBA" id="ARBA00023157"/>
    </source>
</evidence>
<dbReference type="EMBL" id="PCWA01000079">
    <property type="protein sequence ID" value="PIQ88978.1"/>
    <property type="molecule type" value="Genomic_DNA"/>
</dbReference>
<feature type="domain" description="Radical SAM core" evidence="14">
    <location>
        <begin position="53"/>
        <end position="282"/>
    </location>
</feature>
<dbReference type="SFLD" id="SFLDS00029">
    <property type="entry name" value="Radical_SAM"/>
    <property type="match status" value="1"/>
</dbReference>
<evidence type="ECO:0000256" key="12">
    <source>
        <dbReference type="ARBA" id="ARBA00023014"/>
    </source>
</evidence>
<dbReference type="InterPro" id="IPR004383">
    <property type="entry name" value="rRNA_lsu_MTrfase_RlmN/Cfr"/>
</dbReference>
<dbReference type="PROSITE" id="PS51918">
    <property type="entry name" value="RADICAL_SAM"/>
    <property type="match status" value="1"/>
</dbReference>
<dbReference type="AlphaFoldDB" id="A0A2H0LX47"/>
<dbReference type="SFLD" id="SFLDF00275">
    <property type="entry name" value="adenosine_C2_methyltransferase"/>
    <property type="match status" value="1"/>
</dbReference>
<keyword evidence="9" id="KW-0949">S-adenosyl-L-methionine</keyword>
<gene>
    <name evidence="15" type="primary">rlmN</name>
    <name evidence="15" type="ORF">COV72_05495</name>
</gene>
<evidence type="ECO:0000256" key="5">
    <source>
        <dbReference type="ARBA" id="ARBA00022490"/>
    </source>
</evidence>
<keyword evidence="11" id="KW-0408">Iron</keyword>
<protein>
    <submittedName>
        <fullName evidence="15">23S rRNA (Adenine(2503)-C(2))-methyltransferase RlmN</fullName>
    </submittedName>
</protein>
<keyword evidence="5" id="KW-0963">Cytoplasm</keyword>